<evidence type="ECO:0000313" key="2">
    <source>
        <dbReference type="EMBL" id="CUS51033.1"/>
    </source>
</evidence>
<dbReference type="CDD" id="cd06982">
    <property type="entry name" value="cupin_BauB-like"/>
    <property type="match status" value="1"/>
</dbReference>
<feature type="domain" description="Cupin type-2" evidence="1">
    <location>
        <begin position="23"/>
        <end position="93"/>
    </location>
</feature>
<keyword evidence="2" id="KW-0378">Hydrolase</keyword>
<gene>
    <name evidence="2" type="ORF">MGWOODY_XGa191</name>
</gene>
<dbReference type="InterPro" id="IPR011051">
    <property type="entry name" value="RmlC_Cupin_sf"/>
</dbReference>
<reference evidence="2" key="1">
    <citation type="submission" date="2015-10" db="EMBL/GenBank/DDBJ databases">
        <authorList>
            <person name="Gilbert D.G."/>
        </authorList>
    </citation>
    <scope>NUCLEOTIDE SEQUENCE</scope>
</reference>
<dbReference type="InterPro" id="IPR014710">
    <property type="entry name" value="RmlC-like_jellyroll"/>
</dbReference>
<name>A0A160TR13_9ZZZZ</name>
<dbReference type="GO" id="GO:0004386">
    <property type="term" value="F:helicase activity"/>
    <property type="evidence" value="ECO:0007669"/>
    <property type="project" value="UniProtKB-KW"/>
</dbReference>
<organism evidence="2">
    <name type="scientific">hydrothermal vent metagenome</name>
    <dbReference type="NCBI Taxonomy" id="652676"/>
    <lineage>
        <taxon>unclassified sequences</taxon>
        <taxon>metagenomes</taxon>
        <taxon>ecological metagenomes</taxon>
    </lineage>
</organism>
<evidence type="ECO:0000259" key="1">
    <source>
        <dbReference type="Pfam" id="PF07883"/>
    </source>
</evidence>
<dbReference type="Gene3D" id="2.60.120.10">
    <property type="entry name" value="Jelly Rolls"/>
    <property type="match status" value="1"/>
</dbReference>
<keyword evidence="2" id="KW-0547">Nucleotide-binding</keyword>
<keyword evidence="2" id="KW-0067">ATP-binding</keyword>
<dbReference type="Pfam" id="PF07883">
    <property type="entry name" value="Cupin_2"/>
    <property type="match status" value="1"/>
</dbReference>
<sequence>MPDKRPSATPTVQIDNDNTIVTEWRFPPHGETGWHIHQYDYVVVPLVTGELRLETPDEERLAELVTGQAYARKAGVEHNVINNNDFEFVFIEIERK</sequence>
<dbReference type="SUPFAM" id="SSF51182">
    <property type="entry name" value="RmlC-like cupins"/>
    <property type="match status" value="1"/>
</dbReference>
<dbReference type="EMBL" id="CZRL01000052">
    <property type="protein sequence ID" value="CUS51033.1"/>
    <property type="molecule type" value="Genomic_DNA"/>
</dbReference>
<protein>
    <submittedName>
        <fullName evidence="2">Protein export cytoplasm protein SecA ATPase RNA helicase (TC 3.A.5.1.1)</fullName>
    </submittedName>
</protein>
<proteinExistence type="predicted"/>
<dbReference type="InterPro" id="IPR013096">
    <property type="entry name" value="Cupin_2"/>
</dbReference>
<accession>A0A160TR13</accession>
<keyword evidence="2" id="KW-0347">Helicase</keyword>
<dbReference type="AlphaFoldDB" id="A0A160TR13"/>